<dbReference type="RefSeq" id="XP_008617795.1">
    <property type="nucleotide sequence ID" value="XM_008619573.1"/>
</dbReference>
<dbReference type="OrthoDB" id="68713at2759"/>
<proteinExistence type="predicted"/>
<dbReference type="AlphaFoldDB" id="T0Q5T4"/>
<dbReference type="EMBL" id="JH767191">
    <property type="protein sequence ID" value="EQC28800.1"/>
    <property type="molecule type" value="Genomic_DNA"/>
</dbReference>
<name>T0Q5T4_SAPDV</name>
<reference evidence="1 2" key="1">
    <citation type="submission" date="2012-04" db="EMBL/GenBank/DDBJ databases">
        <title>The Genome Sequence of Saprolegnia declina VS20.</title>
        <authorList>
            <consortium name="The Broad Institute Genome Sequencing Platform"/>
            <person name="Russ C."/>
            <person name="Nusbaum C."/>
            <person name="Tyler B."/>
            <person name="van West P."/>
            <person name="Dieguez-Uribeondo J."/>
            <person name="de Bruijn I."/>
            <person name="Tripathy S."/>
            <person name="Jiang R."/>
            <person name="Young S.K."/>
            <person name="Zeng Q."/>
            <person name="Gargeya S."/>
            <person name="Fitzgerald M."/>
            <person name="Haas B."/>
            <person name="Abouelleil A."/>
            <person name="Alvarado L."/>
            <person name="Arachchi H.M."/>
            <person name="Berlin A."/>
            <person name="Chapman S.B."/>
            <person name="Goldberg J."/>
            <person name="Griggs A."/>
            <person name="Gujja S."/>
            <person name="Hansen M."/>
            <person name="Howarth C."/>
            <person name="Imamovic A."/>
            <person name="Larimer J."/>
            <person name="McCowen C."/>
            <person name="Montmayeur A."/>
            <person name="Murphy C."/>
            <person name="Neiman D."/>
            <person name="Pearson M."/>
            <person name="Priest M."/>
            <person name="Roberts A."/>
            <person name="Saif S."/>
            <person name="Shea T."/>
            <person name="Sisk P."/>
            <person name="Sykes S."/>
            <person name="Wortman J."/>
            <person name="Nusbaum C."/>
            <person name="Birren B."/>
        </authorList>
    </citation>
    <scope>NUCLEOTIDE SEQUENCE [LARGE SCALE GENOMIC DNA]</scope>
    <source>
        <strain evidence="1 2">VS20</strain>
    </source>
</reference>
<evidence type="ECO:0000313" key="1">
    <source>
        <dbReference type="EMBL" id="EQC28800.1"/>
    </source>
</evidence>
<feature type="non-terminal residue" evidence="1">
    <location>
        <position position="1"/>
    </location>
</feature>
<gene>
    <name evidence="1" type="ORF">SDRG_13481</name>
</gene>
<evidence type="ECO:0000313" key="2">
    <source>
        <dbReference type="Proteomes" id="UP000030762"/>
    </source>
</evidence>
<dbReference type="VEuPathDB" id="FungiDB:SDRG_13481"/>
<organism evidence="1 2">
    <name type="scientific">Saprolegnia diclina (strain VS20)</name>
    <dbReference type="NCBI Taxonomy" id="1156394"/>
    <lineage>
        <taxon>Eukaryota</taxon>
        <taxon>Sar</taxon>
        <taxon>Stramenopiles</taxon>
        <taxon>Oomycota</taxon>
        <taxon>Saprolegniomycetes</taxon>
        <taxon>Saprolegniales</taxon>
        <taxon>Saprolegniaceae</taxon>
        <taxon>Saprolegnia</taxon>
    </lineage>
</organism>
<keyword evidence="2" id="KW-1185">Reference proteome</keyword>
<sequence>MLDAEYDRLESVFLTQRLHDATATCAHTDAVVENDQLILTCTMVHTIHADMHLVAKALWSIVALEETVTLETGILRPLEGVGDSTCYMQFTLHLPADFELHGNMAWKRYDVSPARIVFTMKVVHDDEVHPYPPEVFIPQETGWFEIELVRDGVTRVKHFSRGRVPCKSYRDASRQREISFAALADHVLTSYRSNIRVHRMFIDQRLRAWTGTDLSFFEH</sequence>
<dbReference type="InParanoid" id="T0Q5T4"/>
<protein>
    <submittedName>
        <fullName evidence="1">Uncharacterized protein</fullName>
    </submittedName>
</protein>
<dbReference type="GeneID" id="19954208"/>
<accession>T0Q5T4</accession>
<dbReference type="Proteomes" id="UP000030762">
    <property type="component" value="Unassembled WGS sequence"/>
</dbReference>